<comment type="caution">
    <text evidence="1">The sequence shown here is derived from an EMBL/GenBank/DDBJ whole genome shotgun (WGS) entry which is preliminary data.</text>
</comment>
<dbReference type="AlphaFoldDB" id="A0A9X9LQU2"/>
<evidence type="ECO:0000313" key="1">
    <source>
        <dbReference type="EMBL" id="VCW79552.1"/>
    </source>
</evidence>
<gene>
    <name evidence="1" type="ORF">BN2614_LOCUS1</name>
</gene>
<proteinExistence type="predicted"/>
<evidence type="ECO:0000313" key="2">
    <source>
        <dbReference type="Proteomes" id="UP000269945"/>
    </source>
</evidence>
<name>A0A9X9LQU2_GULGU</name>
<accession>A0A9X9LQU2</accession>
<dbReference type="Proteomes" id="UP000269945">
    <property type="component" value="Unassembled WGS sequence"/>
</dbReference>
<dbReference type="EMBL" id="CYRY02012222">
    <property type="protein sequence ID" value="VCW79552.1"/>
    <property type="molecule type" value="Genomic_DNA"/>
</dbReference>
<sequence>MASPQTSAHLTTKETIQCSSFTLFISPLCAPAEIIAFDDRAEEFKKPNCQVHWCFYGFSFLLPGIDQHTQETRRTRTHEQSFGIRPQAYHHSGLWSLRGLWRHLVQGPLYH</sequence>
<keyword evidence="2" id="KW-1185">Reference proteome</keyword>
<protein>
    <submittedName>
        <fullName evidence="1">Uncharacterized protein</fullName>
    </submittedName>
</protein>
<reference evidence="1 2" key="1">
    <citation type="submission" date="2018-10" db="EMBL/GenBank/DDBJ databases">
        <authorList>
            <person name="Ekblom R."/>
            <person name="Jareborg N."/>
        </authorList>
    </citation>
    <scope>NUCLEOTIDE SEQUENCE [LARGE SCALE GENOMIC DNA]</scope>
    <source>
        <tissue evidence="1">Muscle</tissue>
    </source>
</reference>
<organism evidence="1 2">
    <name type="scientific">Gulo gulo</name>
    <name type="common">Wolverine</name>
    <name type="synonym">Gluton</name>
    <dbReference type="NCBI Taxonomy" id="48420"/>
    <lineage>
        <taxon>Eukaryota</taxon>
        <taxon>Metazoa</taxon>
        <taxon>Chordata</taxon>
        <taxon>Craniata</taxon>
        <taxon>Vertebrata</taxon>
        <taxon>Euteleostomi</taxon>
        <taxon>Mammalia</taxon>
        <taxon>Eutheria</taxon>
        <taxon>Laurasiatheria</taxon>
        <taxon>Carnivora</taxon>
        <taxon>Caniformia</taxon>
        <taxon>Musteloidea</taxon>
        <taxon>Mustelidae</taxon>
        <taxon>Guloninae</taxon>
        <taxon>Gulo</taxon>
    </lineage>
</organism>